<accession>A0ABV9X770</accession>
<proteinExistence type="predicted"/>
<reference evidence="3" key="1">
    <citation type="journal article" date="2019" name="Int. J. Syst. Evol. Microbiol.">
        <title>The Global Catalogue of Microorganisms (GCM) 10K type strain sequencing project: providing services to taxonomists for standard genome sequencing and annotation.</title>
        <authorList>
            <consortium name="The Broad Institute Genomics Platform"/>
            <consortium name="The Broad Institute Genome Sequencing Center for Infectious Disease"/>
            <person name="Wu L."/>
            <person name="Ma J."/>
        </authorList>
    </citation>
    <scope>NUCLEOTIDE SEQUENCE [LARGE SCALE GENOMIC DNA]</scope>
    <source>
        <strain evidence="3">CGMCC 4.1542</strain>
    </source>
</reference>
<gene>
    <name evidence="2" type="ORF">ACFPRC_34870</name>
</gene>
<sequence>MTSASKPAQPFIAQQQAELREGLPFSDPAGLRGCGARADRAPGAERRHR</sequence>
<evidence type="ECO:0000313" key="3">
    <source>
        <dbReference type="Proteomes" id="UP001595855"/>
    </source>
</evidence>
<dbReference type="RefSeq" id="WP_271413975.1">
    <property type="nucleotide sequence ID" value="NZ_BAAATN010000007.1"/>
</dbReference>
<name>A0ABV9X770_9ACTN</name>
<protein>
    <submittedName>
        <fullName evidence="2">Uncharacterized protein</fullName>
    </submittedName>
</protein>
<comment type="caution">
    <text evidence="2">The sequence shown here is derived from an EMBL/GenBank/DDBJ whole genome shotgun (WGS) entry which is preliminary data.</text>
</comment>
<evidence type="ECO:0000313" key="2">
    <source>
        <dbReference type="EMBL" id="MFC5020031.1"/>
    </source>
</evidence>
<organism evidence="2 3">
    <name type="scientific">Streptomyces lienomycini</name>
    <dbReference type="NCBI Taxonomy" id="284035"/>
    <lineage>
        <taxon>Bacteria</taxon>
        <taxon>Bacillati</taxon>
        <taxon>Actinomycetota</taxon>
        <taxon>Actinomycetes</taxon>
        <taxon>Kitasatosporales</taxon>
        <taxon>Streptomycetaceae</taxon>
        <taxon>Streptomyces</taxon>
    </lineage>
</organism>
<dbReference type="Proteomes" id="UP001595855">
    <property type="component" value="Unassembled WGS sequence"/>
</dbReference>
<dbReference type="EMBL" id="JBHSJO010000001">
    <property type="protein sequence ID" value="MFC5020031.1"/>
    <property type="molecule type" value="Genomic_DNA"/>
</dbReference>
<keyword evidence="3" id="KW-1185">Reference proteome</keyword>
<feature type="compositionally biased region" description="Basic and acidic residues" evidence="1">
    <location>
        <begin position="37"/>
        <end position="49"/>
    </location>
</feature>
<feature type="region of interest" description="Disordered" evidence="1">
    <location>
        <begin position="23"/>
        <end position="49"/>
    </location>
</feature>
<evidence type="ECO:0000256" key="1">
    <source>
        <dbReference type="SAM" id="MobiDB-lite"/>
    </source>
</evidence>